<gene>
    <name evidence="1" type="ORF">SCF082_LOCUS38410</name>
</gene>
<dbReference type="EMBL" id="CAXAMM010038747">
    <property type="protein sequence ID" value="CAK9080610.1"/>
    <property type="molecule type" value="Genomic_DNA"/>
</dbReference>
<keyword evidence="2" id="KW-1185">Reference proteome</keyword>
<organism evidence="1 2">
    <name type="scientific">Durusdinium trenchii</name>
    <dbReference type="NCBI Taxonomy" id="1381693"/>
    <lineage>
        <taxon>Eukaryota</taxon>
        <taxon>Sar</taxon>
        <taxon>Alveolata</taxon>
        <taxon>Dinophyceae</taxon>
        <taxon>Suessiales</taxon>
        <taxon>Symbiodiniaceae</taxon>
        <taxon>Durusdinium</taxon>
    </lineage>
</organism>
<evidence type="ECO:0000313" key="2">
    <source>
        <dbReference type="Proteomes" id="UP001642464"/>
    </source>
</evidence>
<proteinExistence type="predicted"/>
<protein>
    <submittedName>
        <fullName evidence="1">Uncharacterized protein</fullName>
    </submittedName>
</protein>
<evidence type="ECO:0000313" key="1">
    <source>
        <dbReference type="EMBL" id="CAK9080610.1"/>
    </source>
</evidence>
<sequence length="64" mass="7273">DGLEYLLLTKNNVVVEHAGRLQEEDFPLSLKRKQAISFSESTARLFGESPEEVARNPEARKMVQ</sequence>
<reference evidence="1 2" key="1">
    <citation type="submission" date="2024-02" db="EMBL/GenBank/DDBJ databases">
        <authorList>
            <person name="Chen Y."/>
            <person name="Shah S."/>
            <person name="Dougan E. K."/>
            <person name="Thang M."/>
            <person name="Chan C."/>
        </authorList>
    </citation>
    <scope>NUCLEOTIDE SEQUENCE [LARGE SCALE GENOMIC DNA]</scope>
</reference>
<comment type="caution">
    <text evidence="1">The sequence shown here is derived from an EMBL/GenBank/DDBJ whole genome shotgun (WGS) entry which is preliminary data.</text>
</comment>
<accession>A0ABP0PX68</accession>
<dbReference type="Proteomes" id="UP001642464">
    <property type="component" value="Unassembled WGS sequence"/>
</dbReference>
<feature type="non-terminal residue" evidence="1">
    <location>
        <position position="1"/>
    </location>
</feature>
<name>A0ABP0PX68_9DINO</name>
<feature type="non-terminal residue" evidence="1">
    <location>
        <position position="64"/>
    </location>
</feature>